<evidence type="ECO:0000313" key="8">
    <source>
        <dbReference type="EMBL" id="MDN3204021.1"/>
    </source>
</evidence>
<dbReference type="InterPro" id="IPR001179">
    <property type="entry name" value="PPIase_FKBP_dom"/>
</dbReference>
<comment type="catalytic activity">
    <reaction evidence="1 5 6">
        <text>[protein]-peptidylproline (omega=180) = [protein]-peptidylproline (omega=0)</text>
        <dbReference type="Rhea" id="RHEA:16237"/>
        <dbReference type="Rhea" id="RHEA-COMP:10747"/>
        <dbReference type="Rhea" id="RHEA-COMP:10748"/>
        <dbReference type="ChEBI" id="CHEBI:83833"/>
        <dbReference type="ChEBI" id="CHEBI:83834"/>
        <dbReference type="EC" id="5.2.1.8"/>
    </reaction>
</comment>
<evidence type="ECO:0000256" key="3">
    <source>
        <dbReference type="ARBA" id="ARBA00023110"/>
    </source>
</evidence>
<evidence type="ECO:0000256" key="5">
    <source>
        <dbReference type="PROSITE-ProRule" id="PRU00277"/>
    </source>
</evidence>
<dbReference type="Pfam" id="PF00254">
    <property type="entry name" value="FKBP_C"/>
    <property type="match status" value="1"/>
</dbReference>
<dbReference type="PANTHER" id="PTHR43811">
    <property type="entry name" value="FKBP-TYPE PEPTIDYL-PROLYL CIS-TRANS ISOMERASE FKPA"/>
    <property type="match status" value="1"/>
</dbReference>
<dbReference type="EC" id="5.2.1.8" evidence="6"/>
<dbReference type="InterPro" id="IPR046357">
    <property type="entry name" value="PPIase_dom_sf"/>
</dbReference>
<gene>
    <name evidence="8" type="ORF">QVH07_07665</name>
</gene>
<feature type="domain" description="PPIase FKBP-type" evidence="7">
    <location>
        <begin position="81"/>
        <end position="183"/>
    </location>
</feature>
<keyword evidence="4 5" id="KW-0413">Isomerase</keyword>
<dbReference type="PANTHER" id="PTHR43811:SF19">
    <property type="entry name" value="39 KDA FK506-BINDING NUCLEAR PROTEIN"/>
    <property type="match status" value="1"/>
</dbReference>
<keyword evidence="9" id="KW-1185">Reference proteome</keyword>
<sequence>MKRGIPYLIFLALVGMFSCEPTNPFENQPTYDVDGNLAIDSAKIVAYLDTARIDSLYRIHDPSGLVVIVQEEGEGTRPTSGNVIYADYIGSLMEDGSVFDTNLEQVARDNDIFVEGRQYGVFNFVLGSGTVITGWDIGFRRVRPQTKGIMIIPSPYAYRNQESNDRIPPNSVLLFEFDFRGID</sequence>
<protein>
    <recommendedName>
        <fullName evidence="6">Peptidyl-prolyl cis-trans isomerase</fullName>
        <ecNumber evidence="6">5.2.1.8</ecNumber>
    </recommendedName>
</protein>
<organism evidence="8 9">
    <name type="scientific">Algoriphagus sediminis</name>
    <dbReference type="NCBI Taxonomy" id="3057113"/>
    <lineage>
        <taxon>Bacteria</taxon>
        <taxon>Pseudomonadati</taxon>
        <taxon>Bacteroidota</taxon>
        <taxon>Cytophagia</taxon>
        <taxon>Cytophagales</taxon>
        <taxon>Cyclobacteriaceae</taxon>
        <taxon>Algoriphagus</taxon>
    </lineage>
</organism>
<dbReference type="PROSITE" id="PS50059">
    <property type="entry name" value="FKBP_PPIASE"/>
    <property type="match status" value="1"/>
</dbReference>
<dbReference type="RefSeq" id="WP_289028460.1">
    <property type="nucleotide sequence ID" value="NZ_JAUEPH010000003.1"/>
</dbReference>
<evidence type="ECO:0000256" key="1">
    <source>
        <dbReference type="ARBA" id="ARBA00000971"/>
    </source>
</evidence>
<dbReference type="PROSITE" id="PS51257">
    <property type="entry name" value="PROKAR_LIPOPROTEIN"/>
    <property type="match status" value="1"/>
</dbReference>
<dbReference type="Proteomes" id="UP001171916">
    <property type="component" value="Unassembled WGS sequence"/>
</dbReference>
<evidence type="ECO:0000313" key="9">
    <source>
        <dbReference type="Proteomes" id="UP001171916"/>
    </source>
</evidence>
<evidence type="ECO:0000259" key="7">
    <source>
        <dbReference type="PROSITE" id="PS50059"/>
    </source>
</evidence>
<dbReference type="SUPFAM" id="SSF54534">
    <property type="entry name" value="FKBP-like"/>
    <property type="match status" value="1"/>
</dbReference>
<keyword evidence="3 5" id="KW-0697">Rotamase</keyword>
<dbReference type="EMBL" id="JAUEPH010000003">
    <property type="protein sequence ID" value="MDN3204021.1"/>
    <property type="molecule type" value="Genomic_DNA"/>
</dbReference>
<evidence type="ECO:0000256" key="2">
    <source>
        <dbReference type="ARBA" id="ARBA00006577"/>
    </source>
</evidence>
<reference evidence="8" key="1">
    <citation type="submission" date="2023-06" db="EMBL/GenBank/DDBJ databases">
        <title>Robiginitalea aurantiacus sp. nov. and Algoriphagus sediminis sp. nov., isolated from coastal sediment.</title>
        <authorList>
            <person name="Zhou Z.Y."/>
            <person name="An J."/>
            <person name="Jia Y.W."/>
            <person name="Du Z.J."/>
        </authorList>
    </citation>
    <scope>NUCLEOTIDE SEQUENCE</scope>
    <source>
        <strain evidence="8">C2-7</strain>
    </source>
</reference>
<evidence type="ECO:0000256" key="4">
    <source>
        <dbReference type="ARBA" id="ARBA00023235"/>
    </source>
</evidence>
<dbReference type="GO" id="GO:0003755">
    <property type="term" value="F:peptidyl-prolyl cis-trans isomerase activity"/>
    <property type="evidence" value="ECO:0007669"/>
    <property type="project" value="UniProtKB-EC"/>
</dbReference>
<name>A0ABT7YBW5_9BACT</name>
<dbReference type="Gene3D" id="3.10.50.40">
    <property type="match status" value="1"/>
</dbReference>
<comment type="caution">
    <text evidence="8">The sequence shown here is derived from an EMBL/GenBank/DDBJ whole genome shotgun (WGS) entry which is preliminary data.</text>
</comment>
<comment type="similarity">
    <text evidence="2 6">Belongs to the FKBP-type PPIase family.</text>
</comment>
<proteinExistence type="inferred from homology"/>
<accession>A0ABT7YBW5</accession>
<evidence type="ECO:0000256" key="6">
    <source>
        <dbReference type="RuleBase" id="RU003915"/>
    </source>
</evidence>